<dbReference type="OrthoDB" id="5353066at2759"/>
<feature type="region of interest" description="Disordered" evidence="1">
    <location>
        <begin position="396"/>
        <end position="441"/>
    </location>
</feature>
<feature type="compositionally biased region" description="Basic residues" evidence="1">
    <location>
        <begin position="408"/>
        <end position="418"/>
    </location>
</feature>
<feature type="region of interest" description="Disordered" evidence="1">
    <location>
        <begin position="495"/>
        <end position="628"/>
    </location>
</feature>
<feature type="compositionally biased region" description="Basic and acidic residues" evidence="1">
    <location>
        <begin position="602"/>
        <end position="612"/>
    </location>
</feature>
<feature type="compositionally biased region" description="Low complexity" evidence="1">
    <location>
        <begin position="689"/>
        <end position="704"/>
    </location>
</feature>
<feature type="compositionally biased region" description="Low complexity" evidence="1">
    <location>
        <begin position="297"/>
        <end position="311"/>
    </location>
</feature>
<sequence length="1351" mass="148963">MLSAESGRKRMGVYLEDWDSCFAVRAERSFPPSVASTPSLSSPSDNLVPPPLRPRFTSQAAKIPSHSPPLSPNPPVFVSLQLVEPGKIVPGNLSLHRYRESLSHSRPNLTAQPPARSLKRKPKALNLNTNCTSQAPPSPPPTPPSPSAYSGSSDSPPSPAQPAGEYHYPRLANVYSTDYLATPAPTSVTEEFVVHAKASPEYHAQRPVSNLDATRPSSQINKLNAFCKHIRQIPARIFRHSTPASEISPSSPHFPRTLHHRGVSFEILSPQKWQSSQSHSSTMNIEPELTGLEKMISPYRPRTQSRSRSQSLDGRGQRTPSRTLFDDLETAHSSITSRLHDGGNRALTTPPRDASQNQSSPSLSNEERREQAAIQLRTDFGSHKCVLARHVSTDSPLRTAKRADRQRKPIKLIKHRPGSRLEQMQTSTSPHTPPRKSASPVLGTSFNQYQPSLNGIRGRIDKSTTIDNIIKSRLTMFDTRLKNARFSRLQRSRELQADTKKYAGPAEGLTSNPVRNDSDDGKDRHEHAYQCEESVDCPGVQAPTPPNHPQGSTHELVPPSQCRQGTGASSPNFSRPIPPGKWLSTRRFSPFKPISRSSVKATSKENPQDRVRSPTHVQSNQEVQRENEESIMKLLSHQSASVAREIERGLFRGSDSHCDESDPIDLGPGSSQSSSTQHLSQHMGSSTIFPSPLRVSSVSSSRFSEQGPGNPFFHGGLGTRSLTKRNESGLGRNRRYTHTALDKHAETLASEGIQEEVDDADRDWETVAGSQQFTSSVGNGFGQADTETSLADYSSFGNLANSNTHKKSPLRSSRVGIPTTSHGTNAVTVPAYARRHSHFFHKDPSTGQYVLLPNTNYRNSEGSRLNAFRKPIPALIASTSKSPTPFPNKYHHPSPLSEAHTNPFRSTPPLLHCQPGQSDEPENDGRRLTTVGNSKSNFHDNVENTYISHRGYGHFQRNPNISESARASFQHWFSEVIGKDPAQRPSQSSSAFHWDSRSIGPHNSADASSLNISKVSTIGTDDNISTHPLSVNLDCHPCFRPYHTTIQLPSHGDLTRENPNLPSRSLSTDRLLPAAPESSKYSPGSLYHSIRSARDRVLGGGQKRKSLNNTLPSPIQESTSQDASPRPASTGLLERHIPRQGTVSSRIFSSRSILLRTPTMTRRSSTRQTARQPTADELLRERLEQMDPALLADFCQPSPNSRLSRATWEPQVYASGQETTRPEPLTGPPRNAFDEESALPPEGHFDHHAFPDSPRLNPIRKRAVGGSLVEQRRLGRKIILWCTLAFPLGWTILLLIGYGSGQADFLIQRWSDGNIDGFHEKEERLARQAAIAYVMFLLIGSIAAVSVALLV</sequence>
<proteinExistence type="predicted"/>
<feature type="region of interest" description="Disordered" evidence="1">
    <location>
        <begin position="653"/>
        <end position="730"/>
    </location>
</feature>
<protein>
    <submittedName>
        <fullName evidence="3">Uncharacterized protein</fullName>
    </submittedName>
</protein>
<feature type="compositionally biased region" description="Polar residues" evidence="1">
    <location>
        <begin position="1107"/>
        <end position="1123"/>
    </location>
</feature>
<dbReference type="Proteomes" id="UP000054567">
    <property type="component" value="Unassembled WGS sequence"/>
</dbReference>
<accession>A0A0J6F7A5</accession>
<feature type="region of interest" description="Disordered" evidence="1">
    <location>
        <begin position="879"/>
        <end position="940"/>
    </location>
</feature>
<feature type="compositionally biased region" description="Basic and acidic residues" evidence="1">
    <location>
        <begin position="516"/>
        <end position="530"/>
    </location>
</feature>
<dbReference type="VEuPathDB" id="FungiDB:CPAG_01166"/>
<keyword evidence="2" id="KW-0472">Membrane</keyword>
<feature type="region of interest" description="Disordered" evidence="1">
    <location>
        <begin position="101"/>
        <end position="165"/>
    </location>
</feature>
<feature type="transmembrane region" description="Helical" evidence="2">
    <location>
        <begin position="1278"/>
        <end position="1299"/>
    </location>
</feature>
<feature type="region of interest" description="Disordered" evidence="1">
    <location>
        <begin position="31"/>
        <end position="72"/>
    </location>
</feature>
<keyword evidence="2" id="KW-1133">Transmembrane helix</keyword>
<evidence type="ECO:0000313" key="3">
    <source>
        <dbReference type="EMBL" id="KMM64814.1"/>
    </source>
</evidence>
<feature type="region of interest" description="Disordered" evidence="1">
    <location>
        <begin position="288"/>
        <end position="370"/>
    </location>
</feature>
<feature type="transmembrane region" description="Helical" evidence="2">
    <location>
        <begin position="1330"/>
        <end position="1350"/>
    </location>
</feature>
<evidence type="ECO:0000313" key="4">
    <source>
        <dbReference type="Proteomes" id="UP000054567"/>
    </source>
</evidence>
<feature type="compositionally biased region" description="Low complexity" evidence="1">
    <location>
        <begin position="31"/>
        <end position="44"/>
    </location>
</feature>
<feature type="compositionally biased region" description="Low complexity" evidence="1">
    <location>
        <begin position="670"/>
        <end position="682"/>
    </location>
</feature>
<reference evidence="4" key="3">
    <citation type="journal article" date="2010" name="Genome Res.">
        <title>Population genomic sequencing of Coccidioides fungi reveals recent hybridization and transposon control.</title>
        <authorList>
            <person name="Neafsey D.E."/>
            <person name="Barker B.M."/>
            <person name="Sharpton T.J."/>
            <person name="Stajich J.E."/>
            <person name="Park D.J."/>
            <person name="Whiston E."/>
            <person name="Hung C.-Y."/>
            <person name="McMahan C."/>
            <person name="White J."/>
            <person name="Sykes S."/>
            <person name="Heiman D."/>
            <person name="Young S."/>
            <person name="Zeng Q."/>
            <person name="Abouelleil A."/>
            <person name="Aftuck L."/>
            <person name="Bessette D."/>
            <person name="Brown A."/>
            <person name="FitzGerald M."/>
            <person name="Lui A."/>
            <person name="Macdonald J.P."/>
            <person name="Priest M."/>
            <person name="Orbach M.J."/>
            <person name="Galgiani J.N."/>
            <person name="Kirkland T.N."/>
            <person name="Cole G.T."/>
            <person name="Birren B.W."/>
            <person name="Henn M.R."/>
            <person name="Taylor J.W."/>
            <person name="Rounsley S.D."/>
        </authorList>
    </citation>
    <scope>NUCLEOTIDE SEQUENCE [LARGE SCALE GENOMIC DNA]</scope>
    <source>
        <strain evidence="4">RMSCC 3488</strain>
    </source>
</reference>
<evidence type="ECO:0000256" key="1">
    <source>
        <dbReference type="SAM" id="MobiDB-lite"/>
    </source>
</evidence>
<reference evidence="3 4" key="1">
    <citation type="submission" date="2007-06" db="EMBL/GenBank/DDBJ databases">
        <title>The Genome Sequence of Coccidioides posadasii RMSCC_3488.</title>
        <authorList>
            <consortium name="Coccidioides Genome Resources Consortium"/>
            <consortium name="The Broad Institute Genome Sequencing Platform"/>
            <person name="Henn M.R."/>
            <person name="Sykes S."/>
            <person name="Young S."/>
            <person name="Jaffe D."/>
            <person name="Berlin A."/>
            <person name="Alvarez P."/>
            <person name="Butler J."/>
            <person name="Gnerre S."/>
            <person name="Grabherr M."/>
            <person name="Mauceli E."/>
            <person name="Brockman W."/>
            <person name="Kodira C."/>
            <person name="Alvarado L."/>
            <person name="Zeng Q."/>
            <person name="Crawford M."/>
            <person name="Antoine C."/>
            <person name="Devon K."/>
            <person name="Galgiani J."/>
            <person name="Orsborn K."/>
            <person name="Lewis M.L."/>
            <person name="Nusbaum C."/>
            <person name="Galagan J."/>
            <person name="Birren B."/>
        </authorList>
    </citation>
    <scope>NUCLEOTIDE SEQUENCE [LARGE SCALE GENOMIC DNA]</scope>
    <source>
        <strain evidence="3 4">RMSCC 3488</strain>
    </source>
</reference>
<name>A0A0J6F7A5_COCPO</name>
<reference evidence="4" key="2">
    <citation type="journal article" date="2009" name="Genome Res.">
        <title>Comparative genomic analyses of the human fungal pathogens Coccidioides and their relatives.</title>
        <authorList>
            <person name="Sharpton T.J."/>
            <person name="Stajich J.E."/>
            <person name="Rounsley S.D."/>
            <person name="Gardner M.J."/>
            <person name="Wortman J.R."/>
            <person name="Jordar V.S."/>
            <person name="Maiti R."/>
            <person name="Kodira C.D."/>
            <person name="Neafsey D.E."/>
            <person name="Zeng Q."/>
            <person name="Hung C.-Y."/>
            <person name="McMahan C."/>
            <person name="Muszewska A."/>
            <person name="Grynberg M."/>
            <person name="Mandel M.A."/>
            <person name="Kellner E.M."/>
            <person name="Barker B.M."/>
            <person name="Galgiani J.N."/>
            <person name="Orbach M.J."/>
            <person name="Kirkland T.N."/>
            <person name="Cole G.T."/>
            <person name="Henn M.R."/>
            <person name="Birren B.W."/>
            <person name="Taylor J.W."/>
        </authorList>
    </citation>
    <scope>NUCLEOTIDE SEQUENCE [LARGE SCALE GENOMIC DNA]</scope>
    <source>
        <strain evidence="4">RMSCC 3488</strain>
    </source>
</reference>
<feature type="compositionally biased region" description="Polar residues" evidence="1">
    <location>
        <begin position="354"/>
        <end position="364"/>
    </location>
</feature>
<feature type="compositionally biased region" description="Polar residues" evidence="1">
    <location>
        <begin position="561"/>
        <end position="573"/>
    </location>
</feature>
<gene>
    <name evidence="3" type="ORF">CPAG_01166</name>
</gene>
<dbReference type="EMBL" id="DS268109">
    <property type="protein sequence ID" value="KMM64814.1"/>
    <property type="molecule type" value="Genomic_DNA"/>
</dbReference>
<feature type="region of interest" description="Disordered" evidence="1">
    <location>
        <begin position="802"/>
        <end position="822"/>
    </location>
</feature>
<organism evidence="3 4">
    <name type="scientific">Coccidioides posadasii RMSCC 3488</name>
    <dbReference type="NCBI Taxonomy" id="454284"/>
    <lineage>
        <taxon>Eukaryota</taxon>
        <taxon>Fungi</taxon>
        <taxon>Dikarya</taxon>
        <taxon>Ascomycota</taxon>
        <taxon>Pezizomycotina</taxon>
        <taxon>Eurotiomycetes</taxon>
        <taxon>Eurotiomycetidae</taxon>
        <taxon>Onygenales</taxon>
        <taxon>Onygenaceae</taxon>
        <taxon>Coccidioides</taxon>
    </lineage>
</organism>
<feature type="compositionally biased region" description="Pro residues" evidence="1">
    <location>
        <begin position="136"/>
        <end position="146"/>
    </location>
</feature>
<feature type="compositionally biased region" description="Polar residues" evidence="1">
    <location>
        <begin position="1057"/>
        <end position="1068"/>
    </location>
</feature>
<keyword evidence="2" id="KW-0812">Transmembrane</keyword>
<evidence type="ECO:0000256" key="2">
    <source>
        <dbReference type="SAM" id="Phobius"/>
    </source>
</evidence>
<feature type="region of interest" description="Disordered" evidence="1">
    <location>
        <begin position="1046"/>
        <end position="1128"/>
    </location>
</feature>